<dbReference type="RefSeq" id="WP_165141738.1">
    <property type="nucleotide sequence ID" value="NZ_CP049255.1"/>
</dbReference>
<gene>
    <name evidence="3" type="ORF">FHX49_000706</name>
</gene>
<organism evidence="3 4">
    <name type="scientific">Microbacterium endophyticum</name>
    <dbReference type="NCBI Taxonomy" id="1526412"/>
    <lineage>
        <taxon>Bacteria</taxon>
        <taxon>Bacillati</taxon>
        <taxon>Actinomycetota</taxon>
        <taxon>Actinomycetes</taxon>
        <taxon>Micrococcales</taxon>
        <taxon>Microbacteriaceae</taxon>
        <taxon>Microbacterium</taxon>
    </lineage>
</organism>
<keyword evidence="4" id="KW-1185">Reference proteome</keyword>
<feature type="transmembrane region" description="Helical" evidence="2">
    <location>
        <begin position="45"/>
        <end position="70"/>
    </location>
</feature>
<accession>A0A7W4V1M1</accession>
<dbReference type="AlphaFoldDB" id="A0A7W4V1M1"/>
<evidence type="ECO:0000256" key="2">
    <source>
        <dbReference type="SAM" id="Phobius"/>
    </source>
</evidence>
<proteinExistence type="predicted"/>
<protein>
    <recommendedName>
        <fullName evidence="5">DUF5134 domain-containing protein</fullName>
    </recommendedName>
</protein>
<dbReference type="Proteomes" id="UP000529310">
    <property type="component" value="Unassembled WGS sequence"/>
</dbReference>
<name>A0A7W4V1M1_9MICO</name>
<feature type="region of interest" description="Disordered" evidence="1">
    <location>
        <begin position="73"/>
        <end position="94"/>
    </location>
</feature>
<keyword evidence="2" id="KW-1133">Transmembrane helix</keyword>
<keyword evidence="2" id="KW-0812">Transmembrane</keyword>
<evidence type="ECO:0000256" key="1">
    <source>
        <dbReference type="SAM" id="MobiDB-lite"/>
    </source>
</evidence>
<evidence type="ECO:0000313" key="3">
    <source>
        <dbReference type="EMBL" id="MBB2975165.1"/>
    </source>
</evidence>
<evidence type="ECO:0008006" key="5">
    <source>
        <dbReference type="Google" id="ProtNLM"/>
    </source>
</evidence>
<dbReference type="EMBL" id="JACHWQ010000001">
    <property type="protein sequence ID" value="MBB2975165.1"/>
    <property type="molecule type" value="Genomic_DNA"/>
</dbReference>
<sequence length="182" mass="18686">MPELLHAWAVAPAAIGTCCLAADRGRVRMPELMASMLMMLAMLDAALTRLVAPVYWAAFLVVGAMGLAALRTTRRSRHSRSRNEHGASKASGTGAALHTPLGMIVMAALMLGMNHGSGGTATAGAHQHGIGTGLLMAVLIAGAAAYSAASFALAVRRSGWSVRAEYTTMGAATSLMAIALLV</sequence>
<reference evidence="3 4" key="1">
    <citation type="submission" date="2020-08" db="EMBL/GenBank/DDBJ databases">
        <title>Sequencing the genomes of 1000 actinobacteria strains.</title>
        <authorList>
            <person name="Klenk H.-P."/>
        </authorList>
    </citation>
    <scope>NUCLEOTIDE SEQUENCE [LARGE SCALE GENOMIC DNA]</scope>
    <source>
        <strain evidence="3 4">DSM 27099</strain>
    </source>
</reference>
<keyword evidence="2" id="KW-0472">Membrane</keyword>
<feature type="transmembrane region" description="Helical" evidence="2">
    <location>
        <begin position="133"/>
        <end position="155"/>
    </location>
</feature>
<evidence type="ECO:0000313" key="4">
    <source>
        <dbReference type="Proteomes" id="UP000529310"/>
    </source>
</evidence>
<feature type="transmembrane region" description="Helical" evidence="2">
    <location>
        <begin position="91"/>
        <end position="113"/>
    </location>
</feature>
<comment type="caution">
    <text evidence="3">The sequence shown here is derived from an EMBL/GenBank/DDBJ whole genome shotgun (WGS) entry which is preliminary data.</text>
</comment>